<reference evidence="5 6" key="1">
    <citation type="journal article" date="2015" name="Biotechnol. Biofuels">
        <title>Enhanced degradation of softwood versus hardwood by the white-rot fungus Pycnoporus coccineus.</title>
        <authorList>
            <person name="Couturier M."/>
            <person name="Navarro D."/>
            <person name="Chevret D."/>
            <person name="Henrissat B."/>
            <person name="Piumi F."/>
            <person name="Ruiz-Duenas F.J."/>
            <person name="Martinez A.T."/>
            <person name="Grigoriev I.V."/>
            <person name="Riley R."/>
            <person name="Lipzen A."/>
            <person name="Berrin J.G."/>
            <person name="Master E.R."/>
            <person name="Rosso M.N."/>
        </authorList>
    </citation>
    <scope>NUCLEOTIDE SEQUENCE [LARGE SCALE GENOMIC DNA]</scope>
    <source>
        <strain evidence="5 6">BRFM310</strain>
    </source>
</reference>
<dbReference type="EMBL" id="KZ084132">
    <property type="protein sequence ID" value="OSC99011.1"/>
    <property type="molecule type" value="Genomic_DNA"/>
</dbReference>
<dbReference type="SUPFAM" id="SSF51556">
    <property type="entry name" value="Metallo-dependent hydrolases"/>
    <property type="match status" value="1"/>
</dbReference>
<dbReference type="OrthoDB" id="191270at2759"/>
<dbReference type="GO" id="GO:0019748">
    <property type="term" value="P:secondary metabolic process"/>
    <property type="evidence" value="ECO:0007669"/>
    <property type="project" value="TreeGrafter"/>
</dbReference>
<dbReference type="InterPro" id="IPR032465">
    <property type="entry name" value="ACMSD"/>
</dbReference>
<dbReference type="STRING" id="1353009.A0A1Y2IGH3"/>
<evidence type="ECO:0000256" key="1">
    <source>
        <dbReference type="ARBA" id="ARBA00022793"/>
    </source>
</evidence>
<dbReference type="InterPro" id="IPR032466">
    <property type="entry name" value="Metal_Hydrolase"/>
</dbReference>
<keyword evidence="6" id="KW-1185">Reference proteome</keyword>
<keyword evidence="2 3" id="KW-0456">Lyase</keyword>
<keyword evidence="1 3" id="KW-0210">Decarboxylase</keyword>
<sequence>MSAPRLLVDVHTHVYLPRYAAFLRSRASVPRIFTRTSPEGRQEERLLILDDEPSGGRPIGAQYWDRDEKLKFMDRHAIDVSVVSSANPWLDFLPASTAHKLAGELNDDLETYCSSGPALASLSGVKRLYGFGLLPLVPEATTEAIVSTIEQIAKLPHLKGVIMGTRGLGRGLDDDALEPVWAAIEKAGLVVFLHPHYGVDKNAWGEKENGHVLPLALGFPFETTIATTRLILSGVFDRYPNLRLLLAHSGGALPQLSSRLASCIEHDPLVASRLAHDARFYLGKLYFDAVAYGSEELGFVSDAIGRADKYARAGASAAVSGVKAAGADGGEQRRVGSRRMLFGTDHPFFPPLGATEKWKSVVENLEAIEGVWGWTEAEKDAVRGGNAFSLFGLGS</sequence>
<dbReference type="Pfam" id="PF04909">
    <property type="entry name" value="Amidohydro_2"/>
    <property type="match status" value="1"/>
</dbReference>
<evidence type="ECO:0000259" key="4">
    <source>
        <dbReference type="Pfam" id="PF04909"/>
    </source>
</evidence>
<evidence type="ECO:0000313" key="5">
    <source>
        <dbReference type="EMBL" id="OSC99011.1"/>
    </source>
</evidence>
<dbReference type="Proteomes" id="UP000193067">
    <property type="component" value="Unassembled WGS sequence"/>
</dbReference>
<dbReference type="GO" id="GO:0005829">
    <property type="term" value="C:cytosol"/>
    <property type="evidence" value="ECO:0007669"/>
    <property type="project" value="TreeGrafter"/>
</dbReference>
<dbReference type="PANTHER" id="PTHR21240:SF28">
    <property type="entry name" value="ISO-OROTATE DECARBOXYLASE (EUROFUNG)"/>
    <property type="match status" value="1"/>
</dbReference>
<accession>A0A1Y2IGH3</accession>
<name>A0A1Y2IGH3_TRAC3</name>
<gene>
    <name evidence="5" type="ORF">PYCCODRAFT_1454117</name>
</gene>
<keyword evidence="5" id="KW-0378">Hydrolase</keyword>
<dbReference type="AlphaFoldDB" id="A0A1Y2IGH3"/>
<organism evidence="5 6">
    <name type="scientific">Trametes coccinea (strain BRFM310)</name>
    <name type="common">Pycnoporus coccineus</name>
    <dbReference type="NCBI Taxonomy" id="1353009"/>
    <lineage>
        <taxon>Eukaryota</taxon>
        <taxon>Fungi</taxon>
        <taxon>Dikarya</taxon>
        <taxon>Basidiomycota</taxon>
        <taxon>Agaricomycotina</taxon>
        <taxon>Agaricomycetes</taxon>
        <taxon>Polyporales</taxon>
        <taxon>Polyporaceae</taxon>
        <taxon>Trametes</taxon>
    </lineage>
</organism>
<evidence type="ECO:0000313" key="6">
    <source>
        <dbReference type="Proteomes" id="UP000193067"/>
    </source>
</evidence>
<dbReference type="InterPro" id="IPR006680">
    <property type="entry name" value="Amidohydro-rel"/>
</dbReference>
<dbReference type="Gene3D" id="3.20.20.140">
    <property type="entry name" value="Metal-dependent hydrolases"/>
    <property type="match status" value="1"/>
</dbReference>
<proteinExistence type="inferred from homology"/>
<dbReference type="GO" id="GO:0016787">
    <property type="term" value="F:hydrolase activity"/>
    <property type="evidence" value="ECO:0007669"/>
    <property type="project" value="UniProtKB-KW"/>
</dbReference>
<protein>
    <submittedName>
        <fullName evidence="5">Amidohydrolase 2</fullName>
    </submittedName>
</protein>
<dbReference type="PANTHER" id="PTHR21240">
    <property type="entry name" value="2-AMINO-3-CARBOXYLMUCONATE-6-SEMIALDEHYDE DECARBOXYLASE"/>
    <property type="match status" value="1"/>
</dbReference>
<evidence type="ECO:0000256" key="2">
    <source>
        <dbReference type="ARBA" id="ARBA00023239"/>
    </source>
</evidence>
<evidence type="ECO:0000256" key="3">
    <source>
        <dbReference type="RuleBase" id="RU366045"/>
    </source>
</evidence>
<dbReference type="GO" id="GO:0016831">
    <property type="term" value="F:carboxy-lyase activity"/>
    <property type="evidence" value="ECO:0007669"/>
    <property type="project" value="UniProtKB-KW"/>
</dbReference>
<comment type="similarity">
    <text evidence="3">Belongs to the metallo-dependent hydrolases superfamily.</text>
</comment>
<feature type="domain" description="Amidohydrolase-related" evidence="4">
    <location>
        <begin position="8"/>
        <end position="266"/>
    </location>
</feature>